<organism evidence="1 2">
    <name type="scientific">Rhododendron molle</name>
    <name type="common">Chinese azalea</name>
    <name type="synonym">Azalea mollis</name>
    <dbReference type="NCBI Taxonomy" id="49168"/>
    <lineage>
        <taxon>Eukaryota</taxon>
        <taxon>Viridiplantae</taxon>
        <taxon>Streptophyta</taxon>
        <taxon>Embryophyta</taxon>
        <taxon>Tracheophyta</taxon>
        <taxon>Spermatophyta</taxon>
        <taxon>Magnoliopsida</taxon>
        <taxon>eudicotyledons</taxon>
        <taxon>Gunneridae</taxon>
        <taxon>Pentapetalae</taxon>
        <taxon>asterids</taxon>
        <taxon>Ericales</taxon>
        <taxon>Ericaceae</taxon>
        <taxon>Ericoideae</taxon>
        <taxon>Rhodoreae</taxon>
        <taxon>Rhododendron</taxon>
    </lineage>
</organism>
<dbReference type="Proteomes" id="UP001062846">
    <property type="component" value="Chromosome 7"/>
</dbReference>
<dbReference type="EMBL" id="CM046394">
    <property type="protein sequence ID" value="KAI8546798.1"/>
    <property type="molecule type" value="Genomic_DNA"/>
</dbReference>
<gene>
    <name evidence="1" type="ORF">RHMOL_Rhmol07G0147400</name>
</gene>
<keyword evidence="2" id="KW-1185">Reference proteome</keyword>
<evidence type="ECO:0000313" key="2">
    <source>
        <dbReference type="Proteomes" id="UP001062846"/>
    </source>
</evidence>
<name>A0ACC0N0G1_RHOML</name>
<comment type="caution">
    <text evidence="1">The sequence shown here is derived from an EMBL/GenBank/DDBJ whole genome shotgun (WGS) entry which is preliminary data.</text>
</comment>
<proteinExistence type="predicted"/>
<accession>A0ACC0N0G1</accession>
<protein>
    <submittedName>
        <fullName evidence="1">Uncharacterized protein</fullName>
    </submittedName>
</protein>
<evidence type="ECO:0000313" key="1">
    <source>
        <dbReference type="EMBL" id="KAI8546798.1"/>
    </source>
</evidence>
<reference evidence="1" key="1">
    <citation type="submission" date="2022-02" db="EMBL/GenBank/DDBJ databases">
        <title>Plant Genome Project.</title>
        <authorList>
            <person name="Zhang R.-G."/>
        </authorList>
    </citation>
    <scope>NUCLEOTIDE SEQUENCE</scope>
    <source>
        <strain evidence="1">AT1</strain>
    </source>
</reference>
<sequence>MTRRSNSNSSRCRLEADAVFVAGTLISRKTRSKTPYLVPESKNGGESGKSQLPNKRVSTTSKP</sequence>